<accession>A0A819JMS7</accession>
<dbReference type="SUPFAM" id="SSF53187">
    <property type="entry name" value="Zn-dependent exopeptidases"/>
    <property type="match status" value="1"/>
</dbReference>
<dbReference type="EMBL" id="CAJOBE010004526">
    <property type="protein sequence ID" value="CAF3935853.1"/>
    <property type="molecule type" value="Genomic_DNA"/>
</dbReference>
<dbReference type="Pfam" id="PF13621">
    <property type="entry name" value="Cupin_8"/>
    <property type="match status" value="1"/>
</dbReference>
<evidence type="ECO:0000313" key="2">
    <source>
        <dbReference type="EMBL" id="CAF3935853.1"/>
    </source>
</evidence>
<dbReference type="InterPro" id="IPR046450">
    <property type="entry name" value="PA_dom_sf"/>
</dbReference>
<evidence type="ECO:0000259" key="1">
    <source>
        <dbReference type="PROSITE" id="PS51184"/>
    </source>
</evidence>
<dbReference type="Proteomes" id="UP000663874">
    <property type="component" value="Unassembled WGS sequence"/>
</dbReference>
<gene>
    <name evidence="2" type="ORF">FNK824_LOCUS22397</name>
</gene>
<dbReference type="Pfam" id="PF02225">
    <property type="entry name" value="PA"/>
    <property type="match status" value="1"/>
</dbReference>
<feature type="domain" description="JmjC" evidence="1">
    <location>
        <begin position="625"/>
        <end position="802"/>
    </location>
</feature>
<dbReference type="InterPro" id="IPR003137">
    <property type="entry name" value="PA_domain"/>
</dbReference>
<dbReference type="PANTHER" id="PTHR12461">
    <property type="entry name" value="HYPOXIA-INDUCIBLE FACTOR 1 ALPHA INHIBITOR-RELATED"/>
    <property type="match status" value="1"/>
</dbReference>
<dbReference type="InterPro" id="IPR014710">
    <property type="entry name" value="RmlC-like_jellyroll"/>
</dbReference>
<dbReference type="Pfam" id="PF04389">
    <property type="entry name" value="Peptidase_M28"/>
    <property type="match status" value="1"/>
</dbReference>
<dbReference type="SUPFAM" id="SSF52025">
    <property type="entry name" value="PA domain"/>
    <property type="match status" value="1"/>
</dbReference>
<comment type="caution">
    <text evidence="2">The sequence shown here is derived from an EMBL/GenBank/DDBJ whole genome shotgun (WGS) entry which is preliminary data.</text>
</comment>
<organism evidence="2 3">
    <name type="scientific">Rotaria sordida</name>
    <dbReference type="NCBI Taxonomy" id="392033"/>
    <lineage>
        <taxon>Eukaryota</taxon>
        <taxon>Metazoa</taxon>
        <taxon>Spiralia</taxon>
        <taxon>Gnathifera</taxon>
        <taxon>Rotifera</taxon>
        <taxon>Eurotatoria</taxon>
        <taxon>Bdelloidea</taxon>
        <taxon>Philodinida</taxon>
        <taxon>Philodinidae</taxon>
        <taxon>Rotaria</taxon>
    </lineage>
</organism>
<dbReference type="Gene3D" id="3.40.630.10">
    <property type="entry name" value="Zn peptidases"/>
    <property type="match status" value="1"/>
</dbReference>
<reference evidence="2" key="1">
    <citation type="submission" date="2021-02" db="EMBL/GenBank/DDBJ databases">
        <authorList>
            <person name="Nowell W R."/>
        </authorList>
    </citation>
    <scope>NUCLEOTIDE SEQUENCE</scope>
</reference>
<dbReference type="SUPFAM" id="SSF51197">
    <property type="entry name" value="Clavaminate synthase-like"/>
    <property type="match status" value="1"/>
</dbReference>
<dbReference type="Gene3D" id="2.60.120.10">
    <property type="entry name" value="Jelly Rolls"/>
    <property type="match status" value="1"/>
</dbReference>
<dbReference type="InterPro" id="IPR041667">
    <property type="entry name" value="Cupin_8"/>
</dbReference>
<dbReference type="PANTHER" id="PTHR12461:SF99">
    <property type="entry name" value="BIFUNCTIONAL PEPTIDASE AND (3S)-LYSYL HYDROXYLASE JMJD7"/>
    <property type="match status" value="1"/>
</dbReference>
<protein>
    <recommendedName>
        <fullName evidence="1">JmjC domain-containing protein</fullName>
    </recommendedName>
</protein>
<sequence>MSYLNEFQRIATAYNGTRAVNTPGFNATFDYINNYLTANTNYKITKTFFFLKDFALASNPILISSINGIKKNYTYSTNPSSAEFYHVKYSTSTNFSNNIQLTVIPNVGCSDDDWQKAIPPPQGRVALVKRGICAFRDKAILVTKYNVAALLLYNDGTSPNHVAPLEVNLAQDNAIPALFLSFTIGQALVNAAQNSSTNTTVQLVINVKDLPDFPVGNICADTPTGNITQTIVIGSHSDSVANGPGINDNGSGSAANLALAVALARLFRTSTYPKYKYRVRFCWWGAEELGLVGSDFHVKQAKNSSIIGERLQDYLINLNYDTIGSPNYMFGIYNGRAAKNDTPLQALPGSTKITDLFQNWFIQQNLPWDYRDLDGRSDYAPFLAEGIVACGLSAGTDGIKTQKQRDRYDQMLGQGLGGISGIMYDPCYHQICDSIQNINLFGYEKMVQAAAYVLEFLGREDDLKAWLYPSIEIQRFTESAVNDSLKIMSNDDDDDDYPFQCLSQEARELYLESHISRIRIPSPLVFYRDYVSRNKPVIIQGALDQWSALSKWNTSEYLRHQLGDTQVTIDITPDGYGDCVKLHKYFVTPLEEKMSFNHFMDIIEGKTSFNGIVYCQHQNSSFTTEFQQLNNDIHELSWVREAFGNPPDAVNLWIGTSKSISTLHHDPYENLYAVIRGRKHFTLYPPTDLYWLDQKFYKKAHYERYNSTQKIIDDDGINLKINENFIIVPDDNEVPWFDHDKNDLEQNTYLNPLKITLESNELLYLPSLWFHTVQQDSPMTIACNFWYDMEYDIKWNYYQFMSNTIKQKRKSEEKRT</sequence>
<dbReference type="InterPro" id="IPR003347">
    <property type="entry name" value="JmjC_dom"/>
</dbReference>
<dbReference type="AlphaFoldDB" id="A0A819JMS7"/>
<name>A0A819JMS7_9BILA</name>
<evidence type="ECO:0000313" key="3">
    <source>
        <dbReference type="Proteomes" id="UP000663874"/>
    </source>
</evidence>
<dbReference type="PROSITE" id="PS51184">
    <property type="entry name" value="JMJC"/>
    <property type="match status" value="1"/>
</dbReference>
<dbReference type="InterPro" id="IPR007484">
    <property type="entry name" value="Peptidase_M28"/>
</dbReference>
<dbReference type="SMART" id="SM00558">
    <property type="entry name" value="JmjC"/>
    <property type="match status" value="1"/>
</dbReference>
<proteinExistence type="predicted"/>
<dbReference type="CDD" id="cd00538">
    <property type="entry name" value="PA"/>
    <property type="match status" value="1"/>
</dbReference>